<evidence type="ECO:0008006" key="4">
    <source>
        <dbReference type="Google" id="ProtNLM"/>
    </source>
</evidence>
<evidence type="ECO:0000313" key="2">
    <source>
        <dbReference type="EMBL" id="MBB4742974.1"/>
    </source>
</evidence>
<dbReference type="AlphaFoldDB" id="A0A7W7H2V8"/>
<proteinExistence type="predicted"/>
<evidence type="ECO:0000256" key="1">
    <source>
        <dbReference type="SAM" id="SignalP"/>
    </source>
</evidence>
<organism evidence="2 3">
    <name type="scientific">Actinoplanes octamycinicus</name>
    <dbReference type="NCBI Taxonomy" id="135948"/>
    <lineage>
        <taxon>Bacteria</taxon>
        <taxon>Bacillati</taxon>
        <taxon>Actinomycetota</taxon>
        <taxon>Actinomycetes</taxon>
        <taxon>Micromonosporales</taxon>
        <taxon>Micromonosporaceae</taxon>
        <taxon>Actinoplanes</taxon>
    </lineage>
</organism>
<gene>
    <name evidence="2" type="ORF">BJY16_006433</name>
</gene>
<protein>
    <recommendedName>
        <fullName evidence="4">DUF4185 domain-containing protein</fullName>
    </recommendedName>
</protein>
<reference evidence="2 3" key="1">
    <citation type="submission" date="2020-08" db="EMBL/GenBank/DDBJ databases">
        <title>Sequencing the genomes of 1000 actinobacteria strains.</title>
        <authorList>
            <person name="Klenk H.-P."/>
        </authorList>
    </citation>
    <scope>NUCLEOTIDE SEQUENCE [LARGE SCALE GENOMIC DNA]</scope>
    <source>
        <strain evidence="2 3">DSM 45809</strain>
    </source>
</reference>
<feature type="signal peptide" evidence="1">
    <location>
        <begin position="1"/>
        <end position="25"/>
    </location>
</feature>
<sequence>MRIRRALTAALVGGAVLTVPGVALADAPPPARVVSRYETASGNTVGRDCGFSAPIPSASGQALWTFCDTAIVNPAGTIIGFIGGSTAARGSYTAGQVPSTLSELPTPPAAPAVPSTRAPAPFLPAPAGLVLPGTSTACGSSGTSSYAASWITGLTRGPNRTISGRSGSSLLFLTYTNVCVHNNAWTTQSYGVTFYDPATNQLVGPATVFPRPATGELAWQRRLGSPTFAADGYLYLYTFLCTSSAFGACGDGTVVLARTPWSASAGWSTASSYRWWTGSAWSADPAAATSALPGARPFGVDVHVFPGRGYVAIEQTTIAGHYRVWNAPAPTGPWTAGAEAVLPGCASTTKSWCYAFIGHPELSTSTSLFISHYHPDDNHVRVVAVPW</sequence>
<comment type="caution">
    <text evidence="2">The sequence shown here is derived from an EMBL/GenBank/DDBJ whole genome shotgun (WGS) entry which is preliminary data.</text>
</comment>
<keyword evidence="3" id="KW-1185">Reference proteome</keyword>
<accession>A0A7W7H2V8</accession>
<dbReference type="RefSeq" id="WP_185043269.1">
    <property type="nucleotide sequence ID" value="NZ_BAABFG010000005.1"/>
</dbReference>
<feature type="chain" id="PRO_5031118072" description="DUF4185 domain-containing protein" evidence="1">
    <location>
        <begin position="26"/>
        <end position="387"/>
    </location>
</feature>
<name>A0A7W7H2V8_9ACTN</name>
<keyword evidence="1" id="KW-0732">Signal</keyword>
<dbReference type="EMBL" id="JACHNB010000001">
    <property type="protein sequence ID" value="MBB4742974.1"/>
    <property type="molecule type" value="Genomic_DNA"/>
</dbReference>
<dbReference type="Proteomes" id="UP000546162">
    <property type="component" value="Unassembled WGS sequence"/>
</dbReference>
<evidence type="ECO:0000313" key="3">
    <source>
        <dbReference type="Proteomes" id="UP000546162"/>
    </source>
</evidence>